<evidence type="ECO:0000256" key="4">
    <source>
        <dbReference type="ARBA" id="ARBA00022679"/>
    </source>
</evidence>
<gene>
    <name evidence="10" type="ORF">E7Y31_10285</name>
</gene>
<evidence type="ECO:0000256" key="1">
    <source>
        <dbReference type="ARBA" id="ARBA00000085"/>
    </source>
</evidence>
<evidence type="ECO:0000256" key="8">
    <source>
        <dbReference type="SAM" id="MobiDB-lite"/>
    </source>
</evidence>
<dbReference type="InterPro" id="IPR005467">
    <property type="entry name" value="His_kinase_dom"/>
</dbReference>
<feature type="compositionally biased region" description="Low complexity" evidence="8">
    <location>
        <begin position="355"/>
        <end position="374"/>
    </location>
</feature>
<dbReference type="GO" id="GO:0005886">
    <property type="term" value="C:plasma membrane"/>
    <property type="evidence" value="ECO:0007669"/>
    <property type="project" value="TreeGrafter"/>
</dbReference>
<evidence type="ECO:0000313" key="11">
    <source>
        <dbReference type="Proteomes" id="UP000305282"/>
    </source>
</evidence>
<evidence type="ECO:0000256" key="5">
    <source>
        <dbReference type="ARBA" id="ARBA00022692"/>
    </source>
</evidence>
<dbReference type="RefSeq" id="WP_136447966.1">
    <property type="nucleotide sequence ID" value="NZ_SSXH01000203.1"/>
</dbReference>
<keyword evidence="10" id="KW-0067">ATP-binding</keyword>
<evidence type="ECO:0000259" key="9">
    <source>
        <dbReference type="PROSITE" id="PS50109"/>
    </source>
</evidence>
<dbReference type="Gene3D" id="3.30.565.10">
    <property type="entry name" value="Histidine kinase-like ATPase, C-terminal domain"/>
    <property type="match status" value="1"/>
</dbReference>
<dbReference type="EMBL" id="SSXH01000203">
    <property type="protein sequence ID" value="THJ74640.1"/>
    <property type="molecule type" value="Genomic_DNA"/>
</dbReference>
<dbReference type="GO" id="GO:0004673">
    <property type="term" value="F:protein histidine kinase activity"/>
    <property type="evidence" value="ECO:0007669"/>
    <property type="project" value="UniProtKB-EC"/>
</dbReference>
<keyword evidence="4" id="KW-0808">Transferase</keyword>
<dbReference type="PROSITE" id="PS50109">
    <property type="entry name" value="HIS_KIN"/>
    <property type="match status" value="1"/>
</dbReference>
<dbReference type="GO" id="GO:0005524">
    <property type="term" value="F:ATP binding"/>
    <property type="evidence" value="ECO:0007669"/>
    <property type="project" value="UniProtKB-KW"/>
</dbReference>
<name>A0A4S5ERJ0_9ACTN</name>
<dbReference type="GO" id="GO:0000160">
    <property type="term" value="P:phosphorelay signal transduction system"/>
    <property type="evidence" value="ECO:0007669"/>
    <property type="project" value="TreeGrafter"/>
</dbReference>
<feature type="domain" description="Histidine kinase" evidence="9">
    <location>
        <begin position="202"/>
        <end position="306"/>
    </location>
</feature>
<accession>A0A4S5ERJ0</accession>
<dbReference type="SMART" id="SM00387">
    <property type="entry name" value="HATPase_c"/>
    <property type="match status" value="1"/>
</dbReference>
<dbReference type="Proteomes" id="UP000305282">
    <property type="component" value="Unassembled WGS sequence"/>
</dbReference>
<dbReference type="AlphaFoldDB" id="A0A4S5ERJ0"/>
<dbReference type="InterPro" id="IPR036890">
    <property type="entry name" value="HATPase_C_sf"/>
</dbReference>
<feature type="compositionally biased region" description="Low complexity" evidence="8">
    <location>
        <begin position="74"/>
        <end position="85"/>
    </location>
</feature>
<keyword evidence="11" id="KW-1185">Reference proteome</keyword>
<keyword evidence="7" id="KW-1133">Transmembrane helix</keyword>
<dbReference type="OrthoDB" id="3502710at2"/>
<evidence type="ECO:0000256" key="3">
    <source>
        <dbReference type="ARBA" id="ARBA00022553"/>
    </source>
</evidence>
<dbReference type="PANTHER" id="PTHR45436">
    <property type="entry name" value="SENSOR HISTIDINE KINASE YKOH"/>
    <property type="match status" value="1"/>
</dbReference>
<keyword evidence="7" id="KW-0472">Membrane</keyword>
<dbReference type="InterPro" id="IPR050428">
    <property type="entry name" value="TCS_sensor_his_kinase"/>
</dbReference>
<evidence type="ECO:0000256" key="6">
    <source>
        <dbReference type="ARBA" id="ARBA00022777"/>
    </source>
</evidence>
<evidence type="ECO:0000313" key="10">
    <source>
        <dbReference type="EMBL" id="THJ74640.1"/>
    </source>
</evidence>
<feature type="compositionally biased region" description="Pro residues" evidence="8">
    <location>
        <begin position="37"/>
        <end position="48"/>
    </location>
</feature>
<reference evidence="10 11" key="1">
    <citation type="submission" date="2019-04" db="EMBL/GenBank/DDBJ databases">
        <title>Draft genome sequences for three unisolated Alnus-infective Frankia Sp+ strains, AgTrS, AiOr and AvVan, the first sequenced Frankia strains able to sporulate in-planta.</title>
        <authorList>
            <person name="Bethencourt L."/>
            <person name="Vautrin F."/>
            <person name="Taib N."/>
            <person name="Dubost A."/>
            <person name="Castro-Garcia L."/>
            <person name="Imbaud O."/>
            <person name="Abrouk D."/>
            <person name="Fournier P."/>
            <person name="Briolay J."/>
            <person name="Nguyen A."/>
            <person name="Normand P."/>
            <person name="Fernandez M.P."/>
            <person name="Brochier-Armanet C."/>
            <person name="Herrera-Belaroussi A."/>
        </authorList>
    </citation>
    <scope>NUCLEOTIDE SEQUENCE [LARGE SCALE GENOMIC DNA]</scope>
    <source>
        <strain evidence="10 11">AvVan</strain>
    </source>
</reference>
<dbReference type="PANTHER" id="PTHR45436:SF5">
    <property type="entry name" value="SENSOR HISTIDINE KINASE TRCS"/>
    <property type="match status" value="1"/>
</dbReference>
<protein>
    <recommendedName>
        <fullName evidence="2">histidine kinase</fullName>
        <ecNumber evidence="2">2.7.13.3</ecNumber>
    </recommendedName>
</protein>
<keyword evidence="3" id="KW-0597">Phosphoprotein</keyword>
<feature type="region of interest" description="Disordered" evidence="8">
    <location>
        <begin position="346"/>
        <end position="436"/>
    </location>
</feature>
<dbReference type="InterPro" id="IPR003594">
    <property type="entry name" value="HATPase_dom"/>
</dbReference>
<comment type="catalytic activity">
    <reaction evidence="1">
        <text>ATP + protein L-histidine = ADP + protein N-phospho-L-histidine.</text>
        <dbReference type="EC" id="2.7.13.3"/>
    </reaction>
</comment>
<keyword evidence="5" id="KW-0812">Transmembrane</keyword>
<evidence type="ECO:0000256" key="2">
    <source>
        <dbReference type="ARBA" id="ARBA00012438"/>
    </source>
</evidence>
<sequence>MTTRARELFQRSRALLENSREVAAQLLASRGVHSRPAVPPAAAPPSPPARDHAGSPTQPAVPPTALPGTSVVQPTNAAPPTATPATTTTQALSAICADVALRDLNLVDGLLSQLEEMEAREGDAERLAELYQLDHLAARLRRNAENLRILAGRDASETASETAALVDVIRAAMSSIDHYSRVTIGRVVPLGIVRFAAEDVGRLLAELLDNATKSSPPTTPVRVGVHLTEQGSALLRVEDEGIGLPPERMRRLNDRLRASPTLDDDAVRHMGLAVVGRIAARHEIRTWLDRRHPHGTTASALLPAALICELPEPSWSGAQTVTAAPAAAVRTLGSSAHVVAPAGLPQRRAAHLARPRPAAPAAHSARPASAAPVLRPVPSPPPTSGSGLGLGPAAGEATASGLPRRVSRSLKNGTGPLAAPLPPAPSAAAAAGREADHERLLADLGAFTEGERAARDEQRGA</sequence>
<keyword evidence="6" id="KW-0418">Kinase</keyword>
<organism evidence="10 11">
    <name type="scientific">Candidatus Frankia alpina</name>
    <dbReference type="NCBI Taxonomy" id="2699483"/>
    <lineage>
        <taxon>Bacteria</taxon>
        <taxon>Bacillati</taxon>
        <taxon>Actinomycetota</taxon>
        <taxon>Actinomycetes</taxon>
        <taxon>Frankiales</taxon>
        <taxon>Frankiaceae</taxon>
        <taxon>Frankia</taxon>
    </lineage>
</organism>
<feature type="region of interest" description="Disordered" evidence="8">
    <location>
        <begin position="30"/>
        <end position="85"/>
    </location>
</feature>
<keyword evidence="10" id="KW-0547">Nucleotide-binding</keyword>
<comment type="caution">
    <text evidence="10">The sequence shown here is derived from an EMBL/GenBank/DDBJ whole genome shotgun (WGS) entry which is preliminary data.</text>
</comment>
<proteinExistence type="predicted"/>
<evidence type="ECO:0000256" key="7">
    <source>
        <dbReference type="ARBA" id="ARBA00022989"/>
    </source>
</evidence>
<dbReference type="Pfam" id="PF02518">
    <property type="entry name" value="HATPase_c"/>
    <property type="match status" value="1"/>
</dbReference>
<dbReference type="SUPFAM" id="SSF55874">
    <property type="entry name" value="ATPase domain of HSP90 chaperone/DNA topoisomerase II/histidine kinase"/>
    <property type="match status" value="1"/>
</dbReference>
<dbReference type="EC" id="2.7.13.3" evidence="2"/>